<organism evidence="8 10">
    <name type="scientific">Brenneria nigrifluens DSM 30175 = ATCC 13028</name>
    <dbReference type="NCBI Taxonomy" id="1121120"/>
    <lineage>
        <taxon>Bacteria</taxon>
        <taxon>Pseudomonadati</taxon>
        <taxon>Pseudomonadota</taxon>
        <taxon>Gammaproteobacteria</taxon>
        <taxon>Enterobacterales</taxon>
        <taxon>Pectobacteriaceae</taxon>
        <taxon>Brenneria</taxon>
    </lineage>
</organism>
<keyword evidence="4" id="KW-0010">Activator</keyword>
<dbReference type="Gene3D" id="2.30.24.10">
    <property type="entry name" value="CAT RNA-binding domain"/>
    <property type="match status" value="1"/>
</dbReference>
<dbReference type="SUPFAM" id="SSF63520">
    <property type="entry name" value="PTS-regulatory domain, PRD"/>
    <property type="match status" value="2"/>
</dbReference>
<dbReference type="GO" id="GO:0045893">
    <property type="term" value="P:positive regulation of DNA-templated transcription"/>
    <property type="evidence" value="ECO:0007669"/>
    <property type="project" value="InterPro"/>
</dbReference>
<dbReference type="AlphaFoldDB" id="A0A2U1US76"/>
<reference evidence="9 11" key="2">
    <citation type="submission" date="2018-11" db="EMBL/GenBank/DDBJ databases">
        <title>Genome sequences of Brenneria nigrifluens and Brenneria rubrifaciens.</title>
        <authorList>
            <person name="Poret-Peterson A.T."/>
            <person name="McClean A.E."/>
            <person name="Kluepfel D.A."/>
        </authorList>
    </citation>
    <scope>NUCLEOTIDE SEQUENCE [LARGE SCALE GENOMIC DNA]</scope>
    <source>
        <strain evidence="9 11">ATCC 13028</strain>
    </source>
</reference>
<dbReference type="Proteomes" id="UP000303847">
    <property type="component" value="Chromosome"/>
</dbReference>
<dbReference type="Pfam" id="PF00874">
    <property type="entry name" value="PRD"/>
    <property type="match status" value="2"/>
</dbReference>
<evidence type="ECO:0000313" key="9">
    <source>
        <dbReference type="EMBL" id="QCR04246.1"/>
    </source>
</evidence>
<sequence>MKIAKILNNNVVTVIDENDNESVVMGRGLGFKKHAGDRLDESLIERVFVMKSSELTSRLKELLSEIPLEVITTADKIILLAKERLPGKLQNSIYISLTDHCHFAIERHRQGIDIRNVLLWEIKRLYPKEFSVSLEALDIIEQRLAVRLPEDEAGFIALHLINAQLDSEMPEVIQITKIMQEILNIVKYQLSLDYNEQALSYHRFVTHLKFFAQRLIGKNTVSSDDESLHDVVKEKYQIAYLCAEKIQMHIEQQYQYHLTKEELMFLTIHIERVRTEPLEKIRR</sequence>
<comment type="similarity">
    <text evidence="6">Belongs to the transcriptional antiterminator BglG family.</text>
</comment>
<dbReference type="Gene3D" id="1.10.1790.10">
    <property type="entry name" value="PRD domain"/>
    <property type="match status" value="2"/>
</dbReference>
<dbReference type="InterPro" id="IPR036650">
    <property type="entry name" value="CAT_RNA-bd_dom_sf"/>
</dbReference>
<dbReference type="PROSITE" id="PS00654">
    <property type="entry name" value="PRD_1"/>
    <property type="match status" value="1"/>
</dbReference>
<dbReference type="InterPro" id="IPR004341">
    <property type="entry name" value="CAT_RNA-bd_dom"/>
</dbReference>
<accession>A0A2U1US76</accession>
<reference evidence="8 10" key="1">
    <citation type="submission" date="2018-04" db="EMBL/GenBank/DDBJ databases">
        <title>Brenneria corticis sp.nov.</title>
        <authorList>
            <person name="Li Y."/>
        </authorList>
    </citation>
    <scope>NUCLEOTIDE SEQUENCE [LARGE SCALE GENOMIC DNA]</scope>
    <source>
        <strain evidence="8 10">LMG 2694</strain>
    </source>
</reference>
<evidence type="ECO:0000256" key="5">
    <source>
        <dbReference type="ARBA" id="ARBA00023163"/>
    </source>
</evidence>
<feature type="domain" description="PRD" evidence="7">
    <location>
        <begin position="65"/>
        <end position="170"/>
    </location>
</feature>
<evidence type="ECO:0000313" key="10">
    <source>
        <dbReference type="Proteomes" id="UP000295985"/>
    </source>
</evidence>
<evidence type="ECO:0000259" key="7">
    <source>
        <dbReference type="PROSITE" id="PS51372"/>
    </source>
</evidence>
<dbReference type="SUPFAM" id="SSF50151">
    <property type="entry name" value="SacY-like RNA-binding domain"/>
    <property type="match status" value="1"/>
</dbReference>
<dbReference type="PANTHER" id="PTHR30185">
    <property type="entry name" value="CRYPTIC BETA-GLUCOSIDE BGL OPERON ANTITERMINATOR"/>
    <property type="match status" value="1"/>
</dbReference>
<dbReference type="EMBL" id="CP034036">
    <property type="protein sequence ID" value="QCR04246.1"/>
    <property type="molecule type" value="Genomic_DNA"/>
</dbReference>
<keyword evidence="5" id="KW-0804">Transcription</keyword>
<dbReference type="GO" id="GO:0003723">
    <property type="term" value="F:RNA binding"/>
    <property type="evidence" value="ECO:0007669"/>
    <property type="project" value="UniProtKB-KW"/>
</dbReference>
<keyword evidence="1" id="KW-0677">Repeat</keyword>
<keyword evidence="11" id="KW-1185">Reference proteome</keyword>
<dbReference type="SMART" id="SM01061">
    <property type="entry name" value="CAT_RBD"/>
    <property type="match status" value="1"/>
</dbReference>
<evidence type="ECO:0000313" key="11">
    <source>
        <dbReference type="Proteomes" id="UP000303847"/>
    </source>
</evidence>
<dbReference type="InterPro" id="IPR001550">
    <property type="entry name" value="Transcrpt_antitermin_CS"/>
</dbReference>
<dbReference type="EMBL" id="QDKK01000012">
    <property type="protein sequence ID" value="PWC24516.1"/>
    <property type="molecule type" value="Genomic_DNA"/>
</dbReference>
<evidence type="ECO:0000256" key="3">
    <source>
        <dbReference type="ARBA" id="ARBA00023015"/>
    </source>
</evidence>
<dbReference type="PROSITE" id="PS51372">
    <property type="entry name" value="PRD_2"/>
    <property type="match status" value="2"/>
</dbReference>
<dbReference type="InterPro" id="IPR036634">
    <property type="entry name" value="PRD_sf"/>
</dbReference>
<protein>
    <submittedName>
        <fullName evidence="8">Transcriptional antiterminator BglG</fullName>
    </submittedName>
</protein>
<evidence type="ECO:0000256" key="1">
    <source>
        <dbReference type="ARBA" id="ARBA00022737"/>
    </source>
</evidence>
<dbReference type="RefSeq" id="WP_009112399.1">
    <property type="nucleotide sequence ID" value="NZ_CP034036.1"/>
</dbReference>
<keyword evidence="2" id="KW-0694">RNA-binding</keyword>
<dbReference type="NCBIfam" id="NF046042">
    <property type="entry name" value="LicT"/>
    <property type="match status" value="1"/>
</dbReference>
<dbReference type="InterPro" id="IPR050661">
    <property type="entry name" value="BglG_antiterminators"/>
</dbReference>
<evidence type="ECO:0000256" key="6">
    <source>
        <dbReference type="ARBA" id="ARBA00038510"/>
    </source>
</evidence>
<dbReference type="PANTHER" id="PTHR30185:SF15">
    <property type="entry name" value="CRYPTIC BETA-GLUCOSIDE BGL OPERON ANTITERMINATOR"/>
    <property type="match status" value="1"/>
</dbReference>
<evidence type="ECO:0000256" key="2">
    <source>
        <dbReference type="ARBA" id="ARBA00022884"/>
    </source>
</evidence>
<gene>
    <name evidence="9" type="primary">bglG</name>
    <name evidence="8" type="ORF">DDT54_08980</name>
    <name evidence="9" type="ORF">EH206_08685</name>
</gene>
<proteinExistence type="inferred from homology"/>
<keyword evidence="3" id="KW-0805">Transcription regulation</keyword>
<dbReference type="Pfam" id="PF03123">
    <property type="entry name" value="CAT_RBD"/>
    <property type="match status" value="1"/>
</dbReference>
<dbReference type="NCBIfam" id="NF007295">
    <property type="entry name" value="PRK09772.1"/>
    <property type="match status" value="1"/>
</dbReference>
<evidence type="ECO:0000256" key="4">
    <source>
        <dbReference type="ARBA" id="ARBA00023159"/>
    </source>
</evidence>
<dbReference type="InterPro" id="IPR011608">
    <property type="entry name" value="PRD"/>
</dbReference>
<evidence type="ECO:0000313" key="8">
    <source>
        <dbReference type="EMBL" id="PWC24516.1"/>
    </source>
</evidence>
<dbReference type="Proteomes" id="UP000295985">
    <property type="component" value="Unassembled WGS sequence"/>
</dbReference>
<name>A0A2U1US76_9GAMM</name>
<dbReference type="OrthoDB" id="9813552at2"/>
<feature type="domain" description="PRD" evidence="7">
    <location>
        <begin position="171"/>
        <end position="280"/>
    </location>
</feature>